<evidence type="ECO:0000313" key="1">
    <source>
        <dbReference type="EMBL" id="GBM64278.1"/>
    </source>
</evidence>
<proteinExistence type="predicted"/>
<reference evidence="1 2" key="1">
    <citation type="journal article" date="2019" name="Sci. Rep.">
        <title>Orb-weaving spider Araneus ventricosus genome elucidates the spidroin gene catalogue.</title>
        <authorList>
            <person name="Kono N."/>
            <person name="Nakamura H."/>
            <person name="Ohtoshi R."/>
            <person name="Moran D.A.P."/>
            <person name="Shinohara A."/>
            <person name="Yoshida Y."/>
            <person name="Fujiwara M."/>
            <person name="Mori M."/>
            <person name="Tomita M."/>
            <person name="Arakawa K."/>
        </authorList>
    </citation>
    <scope>NUCLEOTIDE SEQUENCE [LARGE SCALE GENOMIC DNA]</scope>
</reference>
<dbReference type="EMBL" id="BGPR01001918">
    <property type="protein sequence ID" value="GBM64278.1"/>
    <property type="molecule type" value="Genomic_DNA"/>
</dbReference>
<accession>A0A4Y2HG33</accession>
<dbReference type="Proteomes" id="UP000499080">
    <property type="component" value="Unassembled WGS sequence"/>
</dbReference>
<organism evidence="1 2">
    <name type="scientific">Araneus ventricosus</name>
    <name type="common">Orbweaver spider</name>
    <name type="synonym">Epeira ventricosa</name>
    <dbReference type="NCBI Taxonomy" id="182803"/>
    <lineage>
        <taxon>Eukaryota</taxon>
        <taxon>Metazoa</taxon>
        <taxon>Ecdysozoa</taxon>
        <taxon>Arthropoda</taxon>
        <taxon>Chelicerata</taxon>
        <taxon>Arachnida</taxon>
        <taxon>Araneae</taxon>
        <taxon>Araneomorphae</taxon>
        <taxon>Entelegynae</taxon>
        <taxon>Araneoidea</taxon>
        <taxon>Araneidae</taxon>
        <taxon>Araneus</taxon>
    </lineage>
</organism>
<gene>
    <name evidence="1" type="ORF">AVEN_47233_1</name>
</gene>
<dbReference type="AlphaFoldDB" id="A0A4Y2HG33"/>
<keyword evidence="2" id="KW-1185">Reference proteome</keyword>
<protein>
    <submittedName>
        <fullName evidence="1">Uncharacterized protein</fullName>
    </submittedName>
</protein>
<evidence type="ECO:0000313" key="2">
    <source>
        <dbReference type="Proteomes" id="UP000499080"/>
    </source>
</evidence>
<comment type="caution">
    <text evidence="1">The sequence shown here is derived from an EMBL/GenBank/DDBJ whole genome shotgun (WGS) entry which is preliminary data.</text>
</comment>
<sequence>MQSKGSSNTVIRNCVARFSVMVSISTSSAEVSLDPTPKGIVTSLRLAEVVRSRCFGVWFPRFNRVFWKRKGILVYSVRYLQELRQLCLEGSILATRQQG</sequence>
<name>A0A4Y2HG33_ARAVE</name>